<evidence type="ECO:0000313" key="1">
    <source>
        <dbReference type="EMBL" id="KRL37241.1"/>
    </source>
</evidence>
<sequence length="55" mass="6687">MWQLVGYFSLNVYLQAESKEKLNQLAIQKYNPALSKQKHWQNIYPEPMLIRYSRK</sequence>
<proteinExistence type="predicted"/>
<gene>
    <name evidence="1" type="ORF">FD20_GL000580</name>
</gene>
<protein>
    <submittedName>
        <fullName evidence="1">Uncharacterized protein</fullName>
    </submittedName>
</protein>
<dbReference type="Proteomes" id="UP000051155">
    <property type="component" value="Unassembled WGS sequence"/>
</dbReference>
<reference evidence="1 2" key="1">
    <citation type="journal article" date="2015" name="Genome Announc.">
        <title>Expanding the biotechnology potential of lactobacilli through comparative genomics of 213 strains and associated genera.</title>
        <authorList>
            <person name="Sun Z."/>
            <person name="Harris H.M."/>
            <person name="McCann A."/>
            <person name="Guo C."/>
            <person name="Argimon S."/>
            <person name="Zhang W."/>
            <person name="Yang X."/>
            <person name="Jeffery I.B."/>
            <person name="Cooney J.C."/>
            <person name="Kagawa T.F."/>
            <person name="Liu W."/>
            <person name="Song Y."/>
            <person name="Salvetti E."/>
            <person name="Wrobel A."/>
            <person name="Rasinkangas P."/>
            <person name="Parkhill J."/>
            <person name="Rea M.C."/>
            <person name="O'Sullivan O."/>
            <person name="Ritari J."/>
            <person name="Douillard F.P."/>
            <person name="Paul Ross R."/>
            <person name="Yang R."/>
            <person name="Briner A.E."/>
            <person name="Felis G.E."/>
            <person name="de Vos W.M."/>
            <person name="Barrangou R."/>
            <person name="Klaenhammer T.R."/>
            <person name="Caufield P.W."/>
            <person name="Cui Y."/>
            <person name="Zhang H."/>
            <person name="O'Toole P.W."/>
        </authorList>
    </citation>
    <scope>NUCLEOTIDE SEQUENCE [LARGE SCALE GENOMIC DNA]</scope>
    <source>
        <strain evidence="1 2">DSM 19971</strain>
    </source>
</reference>
<dbReference type="PATRIC" id="fig|1423812.3.peg.622"/>
<keyword evidence="2" id="KW-1185">Reference proteome</keyword>
<name>A0A0R1PXD6_9LACO</name>
<dbReference type="STRING" id="1423812.FD20_GL000580"/>
<organism evidence="1 2">
    <name type="scientific">Liquorilactobacillus uvarum DSM 19971</name>
    <dbReference type="NCBI Taxonomy" id="1423812"/>
    <lineage>
        <taxon>Bacteria</taxon>
        <taxon>Bacillati</taxon>
        <taxon>Bacillota</taxon>
        <taxon>Bacilli</taxon>
        <taxon>Lactobacillales</taxon>
        <taxon>Lactobacillaceae</taxon>
        <taxon>Liquorilactobacillus</taxon>
    </lineage>
</organism>
<comment type="caution">
    <text evidence="1">The sequence shown here is derived from an EMBL/GenBank/DDBJ whole genome shotgun (WGS) entry which is preliminary data.</text>
</comment>
<dbReference type="EMBL" id="AZEG01000014">
    <property type="protein sequence ID" value="KRL37241.1"/>
    <property type="molecule type" value="Genomic_DNA"/>
</dbReference>
<evidence type="ECO:0000313" key="2">
    <source>
        <dbReference type="Proteomes" id="UP000051155"/>
    </source>
</evidence>
<accession>A0A0R1PXD6</accession>
<dbReference type="AlphaFoldDB" id="A0A0R1PXD6"/>